<feature type="region of interest" description="Disordered" evidence="1">
    <location>
        <begin position="1"/>
        <end position="20"/>
    </location>
</feature>
<accession>A0A7J4JHC5</accession>
<evidence type="ECO:0000313" key="3">
    <source>
        <dbReference type="Proteomes" id="UP000564964"/>
    </source>
</evidence>
<dbReference type="AlphaFoldDB" id="A0A7J4JHC5"/>
<proteinExistence type="predicted"/>
<dbReference type="Proteomes" id="UP000564964">
    <property type="component" value="Unassembled WGS sequence"/>
</dbReference>
<organism evidence="2 3">
    <name type="scientific">Candidatus Iainarchaeum sp</name>
    <dbReference type="NCBI Taxonomy" id="3101447"/>
    <lineage>
        <taxon>Archaea</taxon>
        <taxon>Candidatus Iainarchaeota</taxon>
        <taxon>Candidatus Iainarchaeia</taxon>
        <taxon>Candidatus Iainarchaeales</taxon>
        <taxon>Candidatus Iainarchaeaceae</taxon>
        <taxon>Candidatus Iainarchaeum</taxon>
    </lineage>
</organism>
<evidence type="ECO:0000256" key="1">
    <source>
        <dbReference type="SAM" id="MobiDB-lite"/>
    </source>
</evidence>
<name>A0A7J4JHC5_9ARCH</name>
<protein>
    <submittedName>
        <fullName evidence="2">Uncharacterized protein</fullName>
    </submittedName>
</protein>
<gene>
    <name evidence="2" type="ORF">HA252_07205</name>
</gene>
<reference evidence="3" key="1">
    <citation type="journal article" date="2020" name="bioRxiv">
        <title>A rank-normalized archaeal taxonomy based on genome phylogeny resolves widespread incomplete and uneven classifications.</title>
        <authorList>
            <person name="Rinke C."/>
            <person name="Chuvochina M."/>
            <person name="Mussig A.J."/>
            <person name="Chaumeil P.-A."/>
            <person name="Waite D.W."/>
            <person name="Whitman W.B."/>
            <person name="Parks D.H."/>
            <person name="Hugenholtz P."/>
        </authorList>
    </citation>
    <scope>NUCLEOTIDE SEQUENCE [LARGE SCALE GENOMIC DNA]</scope>
</reference>
<comment type="caution">
    <text evidence="2">The sequence shown here is derived from an EMBL/GenBank/DDBJ whole genome shotgun (WGS) entry which is preliminary data.</text>
</comment>
<sequence>MRVHSSIPEPRKGFTQGKRLQTETHLQERFRGRRSRLVGVAQSLEAHFRQEAIFAGRSRQDAARHIQAIKEWQAFGKALATASPLQLKSLETEMATKVHRLRVQRNVRLWHRDPAEIARAKHGAIHWQREIDSLLDALTYYCFDILPTLK</sequence>
<evidence type="ECO:0000313" key="2">
    <source>
        <dbReference type="EMBL" id="HIH17162.1"/>
    </source>
</evidence>
<feature type="non-terminal residue" evidence="2">
    <location>
        <position position="150"/>
    </location>
</feature>
<dbReference type="EMBL" id="DUGH01000172">
    <property type="protein sequence ID" value="HIH17162.1"/>
    <property type="molecule type" value="Genomic_DNA"/>
</dbReference>